<dbReference type="EMBL" id="CDRZ01000034">
    <property type="protein sequence ID" value="CEO87829.1"/>
    <property type="molecule type" value="Genomic_DNA"/>
</dbReference>
<proteinExistence type="predicted"/>
<feature type="signal peptide" evidence="4">
    <location>
        <begin position="1"/>
        <end position="20"/>
    </location>
</feature>
<evidence type="ECO:0000256" key="3">
    <source>
        <dbReference type="ARBA" id="ARBA00023098"/>
    </source>
</evidence>
<evidence type="ECO:0000256" key="2">
    <source>
        <dbReference type="ARBA" id="ARBA00022963"/>
    </source>
</evidence>
<reference evidence="6" key="1">
    <citation type="submission" date="2015-01" db="EMBL/GenBank/DDBJ databases">
        <authorList>
            <person name="Manzoor Shahid"/>
            <person name="Zubair Saima"/>
        </authorList>
    </citation>
    <scope>NUCLEOTIDE SEQUENCE [LARGE SCALE GENOMIC DNA]</scope>
    <source>
        <strain evidence="6">Sp3</strain>
    </source>
</reference>
<dbReference type="Proteomes" id="UP000046155">
    <property type="component" value="Unassembled WGS sequence"/>
</dbReference>
<keyword evidence="1 5" id="KW-0378">Hydrolase</keyword>
<accession>A0A0B7MBF5</accession>
<keyword evidence="3" id="KW-0443">Lipid metabolism</keyword>
<name>A0A0B7MBF5_9FIRM</name>
<organism evidence="5 6">
    <name type="scientific">Syntrophaceticus schinkii</name>
    <dbReference type="NCBI Taxonomy" id="499207"/>
    <lineage>
        <taxon>Bacteria</taxon>
        <taxon>Bacillati</taxon>
        <taxon>Bacillota</taxon>
        <taxon>Clostridia</taxon>
        <taxon>Thermoanaerobacterales</taxon>
        <taxon>Thermoanaerobacterales Family III. Incertae Sedis</taxon>
        <taxon>Syntrophaceticus</taxon>
    </lineage>
</organism>
<dbReference type="SUPFAM" id="SSF53474">
    <property type="entry name" value="alpha/beta-Hydrolases"/>
    <property type="match status" value="1"/>
</dbReference>
<protein>
    <submittedName>
        <fullName evidence="5">Platelet-activating factor acetylhydrolase, plasma/intracellular isoform II</fullName>
    </submittedName>
</protein>
<dbReference type="PANTHER" id="PTHR10272">
    <property type="entry name" value="PLATELET-ACTIVATING FACTOR ACETYLHYDROLASE"/>
    <property type="match status" value="1"/>
</dbReference>
<dbReference type="RefSeq" id="WP_198142116.1">
    <property type="nucleotide sequence ID" value="NZ_CDRZ01000034.1"/>
</dbReference>
<sequence length="342" mass="38624">MILIYAVVLIPAFLFPQYQAPQRTGKYDVATAQYTYTSDTITDYYTGSKRQVNVGFWYPMNTDGKYPLVVFSHGAFGIKNSNISSYEDLASHGYVVCSIDHPRHSFYTKSENGKVVLVDKAYMNEVTYSNTDAYYTKKETYDLIQKWMKIRTDDISFTIDAILQYAAQSQQSDIIELYQLIDCDKIGVFGHSMGAAASVQIGRERKDVDAVINIDGPYFSEMVYDSKIDEFIATKEPYDTPILNIYSDQVWVQLKDGTNTGVYAGNKISDQICKEVYDVYLKGTKHLTLTDLAIVSPFLTNLLNGGEAEVDARESIEFENSLILEFFNATLKGEGKFSSENL</sequence>
<keyword evidence="2" id="KW-0442">Lipid degradation</keyword>
<keyword evidence="6" id="KW-1185">Reference proteome</keyword>
<dbReference type="AlphaFoldDB" id="A0A0B7MBF5"/>
<dbReference type="GO" id="GO:0016042">
    <property type="term" value="P:lipid catabolic process"/>
    <property type="evidence" value="ECO:0007669"/>
    <property type="project" value="UniProtKB-KW"/>
</dbReference>
<dbReference type="PANTHER" id="PTHR10272:SF0">
    <property type="entry name" value="PLATELET-ACTIVATING FACTOR ACETYLHYDROLASE"/>
    <property type="match status" value="1"/>
</dbReference>
<dbReference type="Pfam" id="PF03403">
    <property type="entry name" value="PAF-AH_p_II"/>
    <property type="match status" value="1"/>
</dbReference>
<dbReference type="InterPro" id="IPR029058">
    <property type="entry name" value="AB_hydrolase_fold"/>
</dbReference>
<dbReference type="GO" id="GO:0003847">
    <property type="term" value="F:1-alkyl-2-acetylglycerophosphocholine esterase activity"/>
    <property type="evidence" value="ECO:0007669"/>
    <property type="project" value="TreeGrafter"/>
</dbReference>
<gene>
    <name evidence="5" type="ORF">SSCH_1290011</name>
</gene>
<evidence type="ECO:0000256" key="1">
    <source>
        <dbReference type="ARBA" id="ARBA00022801"/>
    </source>
</evidence>
<keyword evidence="4" id="KW-0732">Signal</keyword>
<evidence type="ECO:0000313" key="6">
    <source>
        <dbReference type="Proteomes" id="UP000046155"/>
    </source>
</evidence>
<evidence type="ECO:0000256" key="4">
    <source>
        <dbReference type="SAM" id="SignalP"/>
    </source>
</evidence>
<feature type="chain" id="PRO_5038566534" evidence="4">
    <location>
        <begin position="21"/>
        <end position="342"/>
    </location>
</feature>
<evidence type="ECO:0000313" key="5">
    <source>
        <dbReference type="EMBL" id="CEO87829.1"/>
    </source>
</evidence>
<dbReference type="Gene3D" id="3.40.50.1820">
    <property type="entry name" value="alpha/beta hydrolase"/>
    <property type="match status" value="1"/>
</dbReference>